<name>A0A8H3NRR8_9EURO</name>
<comment type="catalytic activity">
    <reaction evidence="5">
        <text>D-xylose + NADP(+) = D-xylono-1,5-lactone + NADPH + H(+)</text>
        <dbReference type="Rhea" id="RHEA:22000"/>
        <dbReference type="ChEBI" id="CHEBI:15378"/>
        <dbReference type="ChEBI" id="CHEBI:15867"/>
        <dbReference type="ChEBI" id="CHEBI:53455"/>
        <dbReference type="ChEBI" id="CHEBI:57783"/>
        <dbReference type="ChEBI" id="CHEBI:58349"/>
        <dbReference type="EC" id="1.1.1.179"/>
    </reaction>
</comment>
<comment type="similarity">
    <text evidence="1">Belongs to the Gfo/Idh/MocA family.</text>
</comment>
<dbReference type="InterPro" id="IPR000683">
    <property type="entry name" value="Gfo/Idh/MocA-like_OxRdtase_N"/>
</dbReference>
<organism evidence="7 8">
    <name type="scientific">Aspergillus udagawae</name>
    <dbReference type="NCBI Taxonomy" id="91492"/>
    <lineage>
        <taxon>Eukaryota</taxon>
        <taxon>Fungi</taxon>
        <taxon>Dikarya</taxon>
        <taxon>Ascomycota</taxon>
        <taxon>Pezizomycotina</taxon>
        <taxon>Eurotiomycetes</taxon>
        <taxon>Eurotiomycetidae</taxon>
        <taxon>Eurotiales</taxon>
        <taxon>Aspergillaceae</taxon>
        <taxon>Aspergillus</taxon>
        <taxon>Aspergillus subgen. Fumigati</taxon>
    </lineage>
</organism>
<dbReference type="PANTHER" id="PTHR22604:SF105">
    <property type="entry name" value="TRANS-1,2-DIHYDROBENZENE-1,2-DIOL DEHYDROGENASE"/>
    <property type="match status" value="1"/>
</dbReference>
<dbReference type="PANTHER" id="PTHR22604">
    <property type="entry name" value="OXIDOREDUCTASES"/>
    <property type="match status" value="1"/>
</dbReference>
<protein>
    <recommendedName>
        <fullName evidence="3">D-xylose 1-dehydrogenase (NADP(+), D-xylono-1,5-lactone-forming)</fullName>
        <ecNumber evidence="3">1.1.1.179</ecNumber>
    </recommendedName>
    <alternativeName>
        <fullName evidence="4">D-xylose-NADP dehydrogenase</fullName>
    </alternativeName>
</protein>
<feature type="non-terminal residue" evidence="7">
    <location>
        <position position="1"/>
    </location>
</feature>
<dbReference type="Pfam" id="PF01408">
    <property type="entry name" value="GFO_IDH_MocA"/>
    <property type="match status" value="1"/>
</dbReference>
<dbReference type="InterPro" id="IPR050984">
    <property type="entry name" value="Gfo/Idh/MocA_domain"/>
</dbReference>
<sequence length="189" mass="21126">MALVDQAATFLYQYVYSWLHTTPSKTPDALKLGVISTAQINPAAIIHPAESHPSVILHGIASRDLSTAQKHQRKYRFAKAYGSYQDLLDDSDVDIVYISTPNALKAGKHVLCEKPFTSNADEAKRLVELGREKGLIVEEAFHWQFHPAAHAWRQILDSREYGKIISTRAAMTASPGVPRGDIRWKFDLA</sequence>
<dbReference type="GO" id="GO:0047837">
    <property type="term" value="F:D-xylose 1-dehydrogenase (NADP+) activity"/>
    <property type="evidence" value="ECO:0007669"/>
    <property type="project" value="UniProtKB-EC"/>
</dbReference>
<proteinExistence type="inferred from homology"/>
<evidence type="ECO:0000256" key="1">
    <source>
        <dbReference type="ARBA" id="ARBA00010928"/>
    </source>
</evidence>
<dbReference type="Proteomes" id="UP000465221">
    <property type="component" value="Unassembled WGS sequence"/>
</dbReference>
<dbReference type="SUPFAM" id="SSF51735">
    <property type="entry name" value="NAD(P)-binding Rossmann-fold domains"/>
    <property type="match status" value="1"/>
</dbReference>
<feature type="domain" description="Gfo/Idh/MocA-like oxidoreductase N-terminal" evidence="6">
    <location>
        <begin position="35"/>
        <end position="138"/>
    </location>
</feature>
<dbReference type="Gene3D" id="3.40.50.720">
    <property type="entry name" value="NAD(P)-binding Rossmann-like Domain"/>
    <property type="match status" value="1"/>
</dbReference>
<comment type="caution">
    <text evidence="7">The sequence shown here is derived from an EMBL/GenBank/DDBJ whole genome shotgun (WGS) entry which is preliminary data.</text>
</comment>
<dbReference type="Gene3D" id="3.30.360.10">
    <property type="entry name" value="Dihydrodipicolinate Reductase, domain 2"/>
    <property type="match status" value="1"/>
</dbReference>
<dbReference type="EMBL" id="BLKC01000035">
    <property type="protein sequence ID" value="GFF38572.1"/>
    <property type="molecule type" value="Genomic_DNA"/>
</dbReference>
<dbReference type="AlphaFoldDB" id="A0A8H3NRR8"/>
<evidence type="ECO:0000256" key="5">
    <source>
        <dbReference type="ARBA" id="ARBA00049233"/>
    </source>
</evidence>
<evidence type="ECO:0000313" key="8">
    <source>
        <dbReference type="Proteomes" id="UP000465221"/>
    </source>
</evidence>
<dbReference type="EC" id="1.1.1.179" evidence="3"/>
<evidence type="ECO:0000313" key="7">
    <source>
        <dbReference type="EMBL" id="GFF38572.1"/>
    </source>
</evidence>
<reference evidence="7 8" key="1">
    <citation type="submission" date="2020-01" db="EMBL/GenBank/DDBJ databases">
        <title>Draft genome sequence of Aspergillus udagawae IFM 46972.</title>
        <authorList>
            <person name="Takahashi H."/>
            <person name="Yaguchi T."/>
        </authorList>
    </citation>
    <scope>NUCLEOTIDE SEQUENCE [LARGE SCALE GENOMIC DNA]</scope>
    <source>
        <strain evidence="7 8">IFM 46972</strain>
    </source>
</reference>
<evidence type="ECO:0000256" key="2">
    <source>
        <dbReference type="ARBA" id="ARBA00023002"/>
    </source>
</evidence>
<dbReference type="GO" id="GO:0000166">
    <property type="term" value="F:nucleotide binding"/>
    <property type="evidence" value="ECO:0007669"/>
    <property type="project" value="InterPro"/>
</dbReference>
<evidence type="ECO:0000259" key="6">
    <source>
        <dbReference type="Pfam" id="PF01408"/>
    </source>
</evidence>
<keyword evidence="2" id="KW-0560">Oxidoreductase</keyword>
<evidence type="ECO:0000256" key="4">
    <source>
        <dbReference type="ARBA" id="ARBA00042988"/>
    </source>
</evidence>
<evidence type="ECO:0000256" key="3">
    <source>
        <dbReference type="ARBA" id="ARBA00038984"/>
    </source>
</evidence>
<dbReference type="InterPro" id="IPR036291">
    <property type="entry name" value="NAD(P)-bd_dom_sf"/>
</dbReference>
<accession>A0A8H3NRR8</accession>
<gene>
    <name evidence="7" type="ORF">IFM46972_05592</name>
</gene>